<proteinExistence type="predicted"/>
<dbReference type="AlphaFoldDB" id="S5SR01"/>
<keyword evidence="1" id="KW-0472">Membrane</keyword>
<organism evidence="3 4">
    <name type="scientific">Corynebacterium maris DSM 45190</name>
    <dbReference type="NCBI Taxonomy" id="1224163"/>
    <lineage>
        <taxon>Bacteria</taxon>
        <taxon>Bacillati</taxon>
        <taxon>Actinomycetota</taxon>
        <taxon>Actinomycetes</taxon>
        <taxon>Mycobacteriales</taxon>
        <taxon>Corynebacteriaceae</taxon>
        <taxon>Corynebacterium</taxon>
    </lineage>
</organism>
<dbReference type="STRING" id="1224163.B841_00030"/>
<feature type="chain" id="PRO_5004532563" description="Secreted protein" evidence="2">
    <location>
        <begin position="22"/>
        <end position="395"/>
    </location>
</feature>
<sequence>MSVVVATGLLAAAAPFLPAAAAQERISGGDSVASAPELIVGTAGEPERYTLEVAGQDWLYFDVDIPVGQRLHVAYTVDPNRAPDSAEVAGELIDARGYLSDYDALPTANEDSGAGLRSGFVISEPMNAAHRSYGHDTLLRLAPTGGNFPVGLSVSLIPEVVDGGALADVDRPPLRYADDLDAVAAGPVSESAPGEWFGDAGELTGTTQQRIEAGQTQMFRVPLGWLQAIDATAEILEPAAGDGTLSFKMFNAAEEQLTVVGEREIADDHAGEATFGQRSPAHYKNLAAKNKSRTTGFLGEHVYLAVTYTGVTSGSVDYRVAVQPRGEAAAPGPVFDAAAAEAAQADVEPVDKEMYYAAGFEEPAWRQAAANPLLWVAGGAVLLALIIAVVAIRRR</sequence>
<keyword evidence="1" id="KW-0812">Transmembrane</keyword>
<dbReference type="KEGG" id="cmd:B841_00030"/>
<dbReference type="PATRIC" id="fig|1224163.3.peg.6"/>
<accession>S5SR01</accession>
<keyword evidence="1" id="KW-1133">Transmembrane helix</keyword>
<reference evidence="3 4" key="1">
    <citation type="submission" date="2012-11" db="EMBL/GenBank/DDBJ databases">
        <title>The complete genome sequence of Corynebacterium maris Coryn-1 (=DSM 45190).</title>
        <authorList>
            <person name="Schaffert L."/>
            <person name="Albersmeier A."/>
            <person name="Kalinowski J."/>
            <person name="Ruckert C."/>
        </authorList>
    </citation>
    <scope>NUCLEOTIDE SEQUENCE [LARGE SCALE GENOMIC DNA]</scope>
    <source>
        <strain evidence="4">Coryn-1</strain>
    </source>
</reference>
<evidence type="ECO:0000256" key="1">
    <source>
        <dbReference type="SAM" id="Phobius"/>
    </source>
</evidence>
<name>S5SR01_9CORY</name>
<evidence type="ECO:0000313" key="4">
    <source>
        <dbReference type="Proteomes" id="UP000015388"/>
    </source>
</evidence>
<evidence type="ECO:0000313" key="3">
    <source>
        <dbReference type="EMBL" id="AGS33489.1"/>
    </source>
</evidence>
<dbReference type="Proteomes" id="UP000015388">
    <property type="component" value="Chromosome"/>
</dbReference>
<feature type="signal peptide" evidence="2">
    <location>
        <begin position="1"/>
        <end position="21"/>
    </location>
</feature>
<dbReference type="EMBL" id="CP003924">
    <property type="protein sequence ID" value="AGS33489.1"/>
    <property type="molecule type" value="Genomic_DNA"/>
</dbReference>
<evidence type="ECO:0008006" key="5">
    <source>
        <dbReference type="Google" id="ProtNLM"/>
    </source>
</evidence>
<gene>
    <name evidence="3" type="ORF">B841_00030</name>
</gene>
<evidence type="ECO:0000256" key="2">
    <source>
        <dbReference type="SAM" id="SignalP"/>
    </source>
</evidence>
<dbReference type="HOGENOM" id="CLU_697774_0_0_11"/>
<keyword evidence="2" id="KW-0732">Signal</keyword>
<protein>
    <recommendedName>
        <fullName evidence="5">Secreted protein</fullName>
    </recommendedName>
</protein>
<feature type="transmembrane region" description="Helical" evidence="1">
    <location>
        <begin position="373"/>
        <end position="392"/>
    </location>
</feature>
<keyword evidence="4" id="KW-1185">Reference proteome</keyword>